<evidence type="ECO:0000256" key="4">
    <source>
        <dbReference type="ARBA" id="ARBA00023125"/>
    </source>
</evidence>
<sequence length="403" mass="45240">MAETKNSGQSNKGVVDETEKMTTTFQEADKGKDLDSGFERRQWKPVFDEASISQRPLKKICIPERHHPIQSAASSSSFSSSSPVSASSPPSSSFPSSKLVFPFAFDASQQPVYFPQQYGNTPTRMPMFRSSQQNQQQQGFVYRPFYAAETSVSPQRQQQLLLYWTNALNLSPRGKMMSMCRLGQQQPIHTTKLYRGVRQRHWGKWVAEIRLPRNRARLWLGTFDTAEDAALAYDREAFKLRGENAKLNFPELFLNKEKDTFSTTPISAVSSPHTPHERSKQEQEPKMETMPPLPQGDNPITDYSMGCSDATASDEVQMTVEGCSGSQELVWGDMAEALFNTIPAGWGPASPVWDDLDTTNNLLLPSNLPFSNQNQQQQQQHSSASSSPPPPSGPMKPFFWKDE</sequence>
<feature type="domain" description="AP2/ERF" evidence="10">
    <location>
        <begin position="193"/>
        <end position="250"/>
    </location>
</feature>
<feature type="region of interest" description="Disordered" evidence="9">
    <location>
        <begin position="1"/>
        <end position="40"/>
    </location>
</feature>
<dbReference type="AlphaFoldDB" id="A0A6A2X8X9"/>
<dbReference type="InterPro" id="IPR016177">
    <property type="entry name" value="DNA-bd_dom_sf"/>
</dbReference>
<dbReference type="Proteomes" id="UP000436088">
    <property type="component" value="Unassembled WGS sequence"/>
</dbReference>
<dbReference type="OrthoDB" id="771648at2759"/>
<name>A0A6A2X8X9_HIBSY</name>
<dbReference type="PANTHER" id="PTHR31657">
    <property type="entry name" value="ETHYLENE-RESPONSIVE TRANSCRIPTION FACTOR ERF061"/>
    <property type="match status" value="1"/>
</dbReference>
<dbReference type="Gene3D" id="3.30.730.10">
    <property type="entry name" value="AP2/ERF domain"/>
    <property type="match status" value="1"/>
</dbReference>
<dbReference type="PROSITE" id="PS51032">
    <property type="entry name" value="AP2_ERF"/>
    <property type="match status" value="1"/>
</dbReference>
<evidence type="ECO:0000256" key="9">
    <source>
        <dbReference type="SAM" id="MobiDB-lite"/>
    </source>
</evidence>
<keyword evidence="5" id="KW-0010">Activator</keyword>
<proteinExistence type="inferred from homology"/>
<evidence type="ECO:0000256" key="6">
    <source>
        <dbReference type="ARBA" id="ARBA00023163"/>
    </source>
</evidence>
<keyword evidence="3" id="KW-0805">Transcription regulation</keyword>
<dbReference type="GO" id="GO:0003700">
    <property type="term" value="F:DNA-binding transcription factor activity"/>
    <property type="evidence" value="ECO:0007669"/>
    <property type="project" value="InterPro"/>
</dbReference>
<dbReference type="GO" id="GO:0009873">
    <property type="term" value="P:ethylene-activated signaling pathway"/>
    <property type="evidence" value="ECO:0007669"/>
    <property type="project" value="UniProtKB-KW"/>
</dbReference>
<feature type="region of interest" description="Disordered" evidence="9">
    <location>
        <begin position="364"/>
        <end position="403"/>
    </location>
</feature>
<feature type="region of interest" description="Disordered" evidence="9">
    <location>
        <begin position="263"/>
        <end position="308"/>
    </location>
</feature>
<dbReference type="PRINTS" id="PR00367">
    <property type="entry name" value="ETHRSPELEMNT"/>
</dbReference>
<evidence type="ECO:0000313" key="11">
    <source>
        <dbReference type="EMBL" id="KAE8654849.1"/>
    </source>
</evidence>
<feature type="compositionally biased region" description="Basic and acidic residues" evidence="9">
    <location>
        <begin position="274"/>
        <end position="287"/>
    </location>
</feature>
<protein>
    <submittedName>
        <fullName evidence="11">Ethylene-responsive transcription factor RAP2-13</fullName>
    </submittedName>
</protein>
<comment type="similarity">
    <text evidence="8">Belongs to the AP2/ERF transcription factor family. ERF subfamily.</text>
</comment>
<feature type="region of interest" description="Disordered" evidence="9">
    <location>
        <begin position="72"/>
        <end position="91"/>
    </location>
</feature>
<feature type="compositionally biased region" description="Polar residues" evidence="9">
    <location>
        <begin position="263"/>
        <end position="273"/>
    </location>
</feature>
<feature type="compositionally biased region" description="Basic and acidic residues" evidence="9">
    <location>
        <begin position="27"/>
        <end position="40"/>
    </location>
</feature>
<evidence type="ECO:0000256" key="1">
    <source>
        <dbReference type="ARBA" id="ARBA00004123"/>
    </source>
</evidence>
<evidence type="ECO:0000259" key="10">
    <source>
        <dbReference type="PROSITE" id="PS51032"/>
    </source>
</evidence>
<evidence type="ECO:0000313" key="12">
    <source>
        <dbReference type="Proteomes" id="UP000436088"/>
    </source>
</evidence>
<feature type="compositionally biased region" description="Low complexity" evidence="9">
    <location>
        <begin position="364"/>
        <end position="386"/>
    </location>
</feature>
<keyword evidence="2" id="KW-0936">Ethylene signaling pathway</keyword>
<dbReference type="InterPro" id="IPR001471">
    <property type="entry name" value="AP2/ERF_dom"/>
</dbReference>
<evidence type="ECO:0000256" key="7">
    <source>
        <dbReference type="ARBA" id="ARBA00023242"/>
    </source>
</evidence>
<evidence type="ECO:0000256" key="2">
    <source>
        <dbReference type="ARBA" id="ARBA00022745"/>
    </source>
</evidence>
<dbReference type="InterPro" id="IPR051758">
    <property type="entry name" value="ERF/AP2-like"/>
</dbReference>
<evidence type="ECO:0000256" key="8">
    <source>
        <dbReference type="ARBA" id="ARBA00024343"/>
    </source>
</evidence>
<accession>A0A6A2X8X9</accession>
<keyword evidence="6" id="KW-0804">Transcription</keyword>
<dbReference type="InterPro" id="IPR036955">
    <property type="entry name" value="AP2/ERF_dom_sf"/>
</dbReference>
<dbReference type="SUPFAM" id="SSF54171">
    <property type="entry name" value="DNA-binding domain"/>
    <property type="match status" value="1"/>
</dbReference>
<dbReference type="GO" id="GO:0005634">
    <property type="term" value="C:nucleus"/>
    <property type="evidence" value="ECO:0007669"/>
    <property type="project" value="UniProtKB-SubCell"/>
</dbReference>
<dbReference type="FunFam" id="3.30.730.10:FF:000001">
    <property type="entry name" value="Ethylene-responsive transcription factor 2"/>
    <property type="match status" value="1"/>
</dbReference>
<comment type="subcellular location">
    <subcellularLocation>
        <location evidence="1">Nucleus</location>
    </subcellularLocation>
</comment>
<dbReference type="CDD" id="cd00018">
    <property type="entry name" value="AP2"/>
    <property type="match status" value="1"/>
</dbReference>
<keyword evidence="7" id="KW-0539">Nucleus</keyword>
<comment type="caution">
    <text evidence="11">The sequence shown here is derived from an EMBL/GenBank/DDBJ whole genome shotgun (WGS) entry which is preliminary data.</text>
</comment>
<keyword evidence="12" id="KW-1185">Reference proteome</keyword>
<evidence type="ECO:0000256" key="3">
    <source>
        <dbReference type="ARBA" id="ARBA00023015"/>
    </source>
</evidence>
<dbReference type="GO" id="GO:0000976">
    <property type="term" value="F:transcription cis-regulatory region binding"/>
    <property type="evidence" value="ECO:0007669"/>
    <property type="project" value="UniProtKB-ARBA"/>
</dbReference>
<dbReference type="SMART" id="SM00380">
    <property type="entry name" value="AP2"/>
    <property type="match status" value="1"/>
</dbReference>
<gene>
    <name evidence="11" type="ORF">F3Y22_tig00117040pilonHSYRG00114</name>
</gene>
<feature type="compositionally biased region" description="Polar residues" evidence="9">
    <location>
        <begin position="1"/>
        <end position="12"/>
    </location>
</feature>
<dbReference type="Pfam" id="PF00847">
    <property type="entry name" value="AP2"/>
    <property type="match status" value="1"/>
</dbReference>
<evidence type="ECO:0000256" key="5">
    <source>
        <dbReference type="ARBA" id="ARBA00023159"/>
    </source>
</evidence>
<dbReference type="PANTHER" id="PTHR31657:SF19">
    <property type="entry name" value="ETHYLENE-RESPONSIVE TRANSCRIPTION FACTOR ERF053"/>
    <property type="match status" value="1"/>
</dbReference>
<dbReference type="EMBL" id="VEPZ02001784">
    <property type="protein sequence ID" value="KAE8654849.1"/>
    <property type="molecule type" value="Genomic_DNA"/>
</dbReference>
<keyword evidence="4" id="KW-0238">DNA-binding</keyword>
<organism evidence="11 12">
    <name type="scientific">Hibiscus syriacus</name>
    <name type="common">Rose of Sharon</name>
    <dbReference type="NCBI Taxonomy" id="106335"/>
    <lineage>
        <taxon>Eukaryota</taxon>
        <taxon>Viridiplantae</taxon>
        <taxon>Streptophyta</taxon>
        <taxon>Embryophyta</taxon>
        <taxon>Tracheophyta</taxon>
        <taxon>Spermatophyta</taxon>
        <taxon>Magnoliopsida</taxon>
        <taxon>eudicotyledons</taxon>
        <taxon>Gunneridae</taxon>
        <taxon>Pentapetalae</taxon>
        <taxon>rosids</taxon>
        <taxon>malvids</taxon>
        <taxon>Malvales</taxon>
        <taxon>Malvaceae</taxon>
        <taxon>Malvoideae</taxon>
        <taxon>Hibiscus</taxon>
    </lineage>
</organism>
<reference evidence="11" key="1">
    <citation type="submission" date="2019-09" db="EMBL/GenBank/DDBJ databases">
        <title>Draft genome information of white flower Hibiscus syriacus.</title>
        <authorList>
            <person name="Kim Y.-M."/>
        </authorList>
    </citation>
    <scope>NUCLEOTIDE SEQUENCE [LARGE SCALE GENOMIC DNA]</scope>
    <source>
        <strain evidence="11">YM2019G1</strain>
    </source>
</reference>